<organism evidence="2 3">
    <name type="scientific">Durusdinium trenchii</name>
    <dbReference type="NCBI Taxonomy" id="1381693"/>
    <lineage>
        <taxon>Eukaryota</taxon>
        <taxon>Sar</taxon>
        <taxon>Alveolata</taxon>
        <taxon>Dinophyceae</taxon>
        <taxon>Suessiales</taxon>
        <taxon>Symbiodiniaceae</taxon>
        <taxon>Durusdinium</taxon>
    </lineage>
</organism>
<comment type="caution">
    <text evidence="2">The sequence shown here is derived from an EMBL/GenBank/DDBJ whole genome shotgun (WGS) entry which is preliminary data.</text>
</comment>
<gene>
    <name evidence="2" type="ORF">SCF082_LOCUS16278</name>
</gene>
<dbReference type="Proteomes" id="UP001642464">
    <property type="component" value="Unassembled WGS sequence"/>
</dbReference>
<evidence type="ECO:0000313" key="3">
    <source>
        <dbReference type="Proteomes" id="UP001642464"/>
    </source>
</evidence>
<dbReference type="EMBL" id="CAXAMM010010557">
    <property type="protein sequence ID" value="CAK9023596.1"/>
    <property type="molecule type" value="Genomic_DNA"/>
</dbReference>
<dbReference type="PANTHER" id="PTHR38899:SF1">
    <property type="entry name" value="PROTEIN KINASE"/>
    <property type="match status" value="1"/>
</dbReference>
<feature type="region of interest" description="Disordered" evidence="1">
    <location>
        <begin position="81"/>
        <end position="115"/>
    </location>
</feature>
<feature type="compositionally biased region" description="Basic and acidic residues" evidence="1">
    <location>
        <begin position="103"/>
        <end position="115"/>
    </location>
</feature>
<evidence type="ECO:0000313" key="2">
    <source>
        <dbReference type="EMBL" id="CAK9023596.1"/>
    </source>
</evidence>
<name>A0ABP0K9X4_9DINO</name>
<feature type="region of interest" description="Disordered" evidence="1">
    <location>
        <begin position="30"/>
        <end position="67"/>
    </location>
</feature>
<accession>A0ABP0K9X4</accession>
<protein>
    <submittedName>
        <fullName evidence="2">Uncharacterized protein</fullName>
    </submittedName>
</protein>
<dbReference type="PANTHER" id="PTHR38899">
    <property type="entry name" value="DOMAIN OOKINETE PROTEIN, PUTATIVE-RELATED"/>
    <property type="match status" value="1"/>
</dbReference>
<keyword evidence="3" id="KW-1185">Reference proteome</keyword>
<sequence>MAYQERGINNRWVKEPTKLAKTLLCDGINNTDLKKSRNDDDESTDSCSTDEGQNRVPVQVGPGLFPTHKDDATYIESEFDYDEDDEVPSEQSGVPGFAPVETRPQEVAEPERCDGPEQLDSWFSAEETLFIFDWDDTVLPSSWVQGQGLRLDDSSEVLPWHRQQLSKVAAAAAETLRLAKQLGTVVLITNAERGWIELSCQKFLPTLFPALESVKVLSARTTYESSCVASPLDWKVNAFAAEVARIYGNGDRRKNVLSLGDSVHEREALLRSTSRMPNCRSKSLKFVERPDISQICKQHALVCNCFEKIVHHDGNLDLCIKCA</sequence>
<proteinExistence type="predicted"/>
<reference evidence="2 3" key="1">
    <citation type="submission" date="2024-02" db="EMBL/GenBank/DDBJ databases">
        <authorList>
            <person name="Chen Y."/>
            <person name="Shah S."/>
            <person name="Dougan E. K."/>
            <person name="Thang M."/>
            <person name="Chan C."/>
        </authorList>
    </citation>
    <scope>NUCLEOTIDE SEQUENCE [LARGE SCALE GENOMIC DNA]</scope>
</reference>
<evidence type="ECO:0000256" key="1">
    <source>
        <dbReference type="SAM" id="MobiDB-lite"/>
    </source>
</evidence>